<dbReference type="Proteomes" id="UP000783742">
    <property type="component" value="Unassembled WGS sequence"/>
</dbReference>
<dbReference type="InterPro" id="IPR011737">
    <property type="entry name" value="CHP02206_TP0381"/>
</dbReference>
<proteinExistence type="predicted"/>
<feature type="transmembrane region" description="Helical" evidence="1">
    <location>
        <begin position="81"/>
        <end position="102"/>
    </location>
</feature>
<feature type="transmembrane region" description="Helical" evidence="1">
    <location>
        <begin position="20"/>
        <end position="40"/>
    </location>
</feature>
<feature type="transmembrane region" description="Helical" evidence="1">
    <location>
        <begin position="141"/>
        <end position="160"/>
    </location>
</feature>
<sequence>MDIIRYFFRVNKDSVRFEAYSLEHLILLLLMLGVSLLFFLKKDLIRKNESLDKFIRYLLMSLIIFQQGTFLYFNFVLRENGLALGLPLYTCRIALYTGFFALATSWKMPKAVTVYWGFVGGIIPMIVPDLEYYIWPHISVLNYFLTHFLVFWSASYLLFVKNFKFSKNTLNLNLVFTNIFLTISLIVNLLFGGNYAYLSTSPIFKDMLMEIPKPIYVLIAYLVYNLFALIVHIIGVNGLKLKANNKVSLESFLRKANYNNLKF</sequence>
<protein>
    <submittedName>
        <fullName evidence="2">TIGR02206 family membrane protein</fullName>
    </submittedName>
</protein>
<evidence type="ECO:0000256" key="1">
    <source>
        <dbReference type="SAM" id="Phobius"/>
    </source>
</evidence>
<keyword evidence="3" id="KW-1185">Reference proteome</keyword>
<evidence type="ECO:0000313" key="3">
    <source>
        <dbReference type="Proteomes" id="UP000783742"/>
    </source>
</evidence>
<feature type="transmembrane region" description="Helical" evidence="1">
    <location>
        <begin position="54"/>
        <end position="75"/>
    </location>
</feature>
<dbReference type="RefSeq" id="WP_216549215.1">
    <property type="nucleotide sequence ID" value="NZ_JAHLQO010000004.1"/>
</dbReference>
<keyword evidence="1" id="KW-1133">Transmembrane helix</keyword>
<organism evidence="2 3">
    <name type="scientific">Peptoniphilus ovalis</name>
    <dbReference type="NCBI Taxonomy" id="2841503"/>
    <lineage>
        <taxon>Bacteria</taxon>
        <taxon>Bacillati</taxon>
        <taxon>Bacillota</taxon>
        <taxon>Tissierellia</taxon>
        <taxon>Tissierellales</taxon>
        <taxon>Peptoniphilaceae</taxon>
        <taxon>Peptoniphilus</taxon>
    </lineage>
</organism>
<keyword evidence="1" id="KW-0472">Membrane</keyword>
<dbReference type="Pfam" id="PF14808">
    <property type="entry name" value="TMEM164"/>
    <property type="match status" value="1"/>
</dbReference>
<feature type="transmembrane region" description="Helical" evidence="1">
    <location>
        <begin position="215"/>
        <end position="236"/>
    </location>
</feature>
<dbReference type="EMBL" id="JAHLQO010000004">
    <property type="protein sequence ID" value="MBU5669379.1"/>
    <property type="molecule type" value="Genomic_DNA"/>
</dbReference>
<dbReference type="NCBIfam" id="TIGR02206">
    <property type="entry name" value="intg_mem_TP0381"/>
    <property type="match status" value="1"/>
</dbReference>
<comment type="caution">
    <text evidence="2">The sequence shown here is derived from an EMBL/GenBank/DDBJ whole genome shotgun (WGS) entry which is preliminary data.</text>
</comment>
<evidence type="ECO:0000313" key="2">
    <source>
        <dbReference type="EMBL" id="MBU5669379.1"/>
    </source>
</evidence>
<name>A0ABS6FHA7_9FIRM</name>
<keyword evidence="1" id="KW-0812">Transmembrane</keyword>
<accession>A0ABS6FHA7</accession>
<gene>
    <name evidence="2" type="ORF">KQI68_05945</name>
</gene>
<reference evidence="2 3" key="1">
    <citation type="submission" date="2021-06" db="EMBL/GenBank/DDBJ databases">
        <authorList>
            <person name="Sun Q."/>
            <person name="Li D."/>
        </authorList>
    </citation>
    <scope>NUCLEOTIDE SEQUENCE [LARGE SCALE GENOMIC DNA]</scope>
    <source>
        <strain evidence="2 3">MSJ-1</strain>
    </source>
</reference>
<feature type="transmembrane region" description="Helical" evidence="1">
    <location>
        <begin position="172"/>
        <end position="195"/>
    </location>
</feature>